<feature type="transmembrane region" description="Helical" evidence="2">
    <location>
        <begin position="40"/>
        <end position="59"/>
    </location>
</feature>
<keyword evidence="4" id="KW-1185">Reference proteome</keyword>
<evidence type="ECO:0000256" key="2">
    <source>
        <dbReference type="SAM" id="Phobius"/>
    </source>
</evidence>
<keyword evidence="2" id="KW-0812">Transmembrane</keyword>
<keyword evidence="2" id="KW-1133">Transmembrane helix</keyword>
<sequence>MNPTQPFRFSGAEKLVLLASALAGVGVPWAVIRPDGTPTAILFLLAACAAAAAGVTLHLRERRRLRRNAVRPGPRTGEPAARHGWADAAPAT</sequence>
<protein>
    <submittedName>
        <fullName evidence="3">Uncharacterized protein</fullName>
    </submittedName>
</protein>
<evidence type="ECO:0000313" key="4">
    <source>
        <dbReference type="Proteomes" id="UP000597507"/>
    </source>
</evidence>
<dbReference type="AlphaFoldDB" id="A0A8J3EBL9"/>
<comment type="caution">
    <text evidence="3">The sequence shown here is derived from an EMBL/GenBank/DDBJ whole genome shotgun (WGS) entry which is preliminary data.</text>
</comment>
<keyword evidence="2" id="KW-0472">Membrane</keyword>
<dbReference type="EMBL" id="BMKS01000003">
    <property type="protein sequence ID" value="GGG24881.1"/>
    <property type="molecule type" value="Genomic_DNA"/>
</dbReference>
<name>A0A8J3EBL9_9PROT</name>
<evidence type="ECO:0000313" key="3">
    <source>
        <dbReference type="EMBL" id="GGG24881.1"/>
    </source>
</evidence>
<accession>A0A8J3EBL9</accession>
<proteinExistence type="predicted"/>
<gene>
    <name evidence="3" type="ORF">GCM10010964_11150</name>
</gene>
<feature type="region of interest" description="Disordered" evidence="1">
    <location>
        <begin position="66"/>
        <end position="92"/>
    </location>
</feature>
<reference evidence="3 4" key="1">
    <citation type="journal article" date="2014" name="Int. J. Syst. Evol. Microbiol.">
        <title>Complete genome sequence of Corynebacterium casei LMG S-19264T (=DSM 44701T), isolated from a smear-ripened cheese.</title>
        <authorList>
            <consortium name="US DOE Joint Genome Institute (JGI-PGF)"/>
            <person name="Walter F."/>
            <person name="Albersmeier A."/>
            <person name="Kalinowski J."/>
            <person name="Ruckert C."/>
        </authorList>
    </citation>
    <scope>NUCLEOTIDE SEQUENCE [LARGE SCALE GENOMIC DNA]</scope>
    <source>
        <strain evidence="3 4">CGMCC 1.16330</strain>
    </source>
</reference>
<organism evidence="3 4">
    <name type="scientific">Caldovatus sediminis</name>
    <dbReference type="NCBI Taxonomy" id="2041189"/>
    <lineage>
        <taxon>Bacteria</taxon>
        <taxon>Pseudomonadati</taxon>
        <taxon>Pseudomonadota</taxon>
        <taxon>Alphaproteobacteria</taxon>
        <taxon>Acetobacterales</taxon>
        <taxon>Roseomonadaceae</taxon>
        <taxon>Caldovatus</taxon>
    </lineage>
</organism>
<evidence type="ECO:0000256" key="1">
    <source>
        <dbReference type="SAM" id="MobiDB-lite"/>
    </source>
</evidence>
<dbReference type="Proteomes" id="UP000597507">
    <property type="component" value="Unassembled WGS sequence"/>
</dbReference>
<dbReference type="RefSeq" id="WP_188899035.1">
    <property type="nucleotide sequence ID" value="NZ_BMKS01000003.1"/>
</dbReference>